<accession>A0A8H6XV99</accession>
<comment type="caution">
    <text evidence="7">The sequence shown here is derived from an EMBL/GenBank/DDBJ whole genome shotgun (WGS) entry which is preliminary data.</text>
</comment>
<organism evidence="7 8">
    <name type="scientific">Mycena venus</name>
    <dbReference type="NCBI Taxonomy" id="2733690"/>
    <lineage>
        <taxon>Eukaryota</taxon>
        <taxon>Fungi</taxon>
        <taxon>Dikarya</taxon>
        <taxon>Basidiomycota</taxon>
        <taxon>Agaricomycotina</taxon>
        <taxon>Agaricomycetes</taxon>
        <taxon>Agaricomycetidae</taxon>
        <taxon>Agaricales</taxon>
        <taxon>Marasmiineae</taxon>
        <taxon>Mycenaceae</taxon>
        <taxon>Mycena</taxon>
    </lineage>
</organism>
<evidence type="ECO:0000256" key="1">
    <source>
        <dbReference type="ARBA" id="ARBA00004141"/>
    </source>
</evidence>
<dbReference type="OrthoDB" id="3251871at2759"/>
<keyword evidence="3 6" id="KW-1133">Transmembrane helix</keyword>
<name>A0A8H6XV99_9AGAR</name>
<feature type="transmembrane region" description="Helical" evidence="6">
    <location>
        <begin position="96"/>
        <end position="116"/>
    </location>
</feature>
<protein>
    <submittedName>
        <fullName evidence="7">Uncharacterized protein</fullName>
    </submittedName>
</protein>
<feature type="region of interest" description="Disordered" evidence="5">
    <location>
        <begin position="373"/>
        <end position="404"/>
    </location>
</feature>
<evidence type="ECO:0000256" key="6">
    <source>
        <dbReference type="SAM" id="Phobius"/>
    </source>
</evidence>
<evidence type="ECO:0000313" key="8">
    <source>
        <dbReference type="Proteomes" id="UP000620124"/>
    </source>
</evidence>
<feature type="compositionally biased region" description="Basic and acidic residues" evidence="5">
    <location>
        <begin position="378"/>
        <end position="404"/>
    </location>
</feature>
<dbReference type="PANTHER" id="PTHR23112:SF0">
    <property type="entry name" value="TRANSMEMBRANE PROTEIN 116"/>
    <property type="match status" value="1"/>
</dbReference>
<evidence type="ECO:0000256" key="4">
    <source>
        <dbReference type="ARBA" id="ARBA00023136"/>
    </source>
</evidence>
<dbReference type="SUPFAM" id="SSF81321">
    <property type="entry name" value="Family A G protein-coupled receptor-like"/>
    <property type="match status" value="1"/>
</dbReference>
<sequence>MTYGQNFVWTPELENLSNRVWTITSLVGAVLCGAVLIVIGIVAMNPSCRPHLDRVSFRILVCALVANTIFGITNAIGGKFTGPTWACGFDIFLLQFTLETSSFLLFSIALNLQLVVVHQVNGQKMEKFYIVGSIIISLCLTVPPYALKQYGLLVHERRDPRERLGWQIGTQLFWILLTVAGEVITSSTVVWYMVQHQLRQKRIQADTTLTSVIVEDDRLAHANFYRNTILRIVAYPISSALINLTSVACVIHDTRQDGVHNWTDYHVLLLGDSVYGGRAVLYALFAIMDPALVRAMRTFIHDIRSVDEASTAGTHPLRNLTDNNRSLSVHIELATRYQNDDDTFVDGDTLPPKSLAPQVDRPSMVKILSHIETSPSHGHADVPANEREVVTRDRERQEEFQKQI</sequence>
<dbReference type="GO" id="GO:0007189">
    <property type="term" value="P:adenylate cyclase-activating G protein-coupled receptor signaling pathway"/>
    <property type="evidence" value="ECO:0007669"/>
    <property type="project" value="TreeGrafter"/>
</dbReference>
<evidence type="ECO:0000256" key="2">
    <source>
        <dbReference type="ARBA" id="ARBA00022692"/>
    </source>
</evidence>
<evidence type="ECO:0000256" key="3">
    <source>
        <dbReference type="ARBA" id="ARBA00022989"/>
    </source>
</evidence>
<dbReference type="GO" id="GO:0005886">
    <property type="term" value="C:plasma membrane"/>
    <property type="evidence" value="ECO:0007669"/>
    <property type="project" value="TreeGrafter"/>
</dbReference>
<evidence type="ECO:0000256" key="5">
    <source>
        <dbReference type="SAM" id="MobiDB-lite"/>
    </source>
</evidence>
<dbReference type="Proteomes" id="UP000620124">
    <property type="component" value="Unassembled WGS sequence"/>
</dbReference>
<feature type="transmembrane region" description="Helical" evidence="6">
    <location>
        <begin position="172"/>
        <end position="194"/>
    </location>
</feature>
<comment type="subcellular location">
    <subcellularLocation>
        <location evidence="1">Membrane</location>
        <topology evidence="1">Multi-pass membrane protein</topology>
    </subcellularLocation>
</comment>
<feature type="transmembrane region" description="Helical" evidence="6">
    <location>
        <begin position="20"/>
        <end position="43"/>
    </location>
</feature>
<keyword evidence="4 6" id="KW-0472">Membrane</keyword>
<dbReference type="GO" id="GO:0004930">
    <property type="term" value="F:G protein-coupled receptor activity"/>
    <property type="evidence" value="ECO:0007669"/>
    <property type="project" value="TreeGrafter"/>
</dbReference>
<dbReference type="EMBL" id="JACAZI010000012">
    <property type="protein sequence ID" value="KAF7346925.1"/>
    <property type="molecule type" value="Genomic_DNA"/>
</dbReference>
<gene>
    <name evidence="7" type="ORF">MVEN_01444900</name>
</gene>
<dbReference type="Gene3D" id="1.20.1070.10">
    <property type="entry name" value="Rhodopsin 7-helix transmembrane proteins"/>
    <property type="match status" value="1"/>
</dbReference>
<proteinExistence type="predicted"/>
<feature type="transmembrane region" description="Helical" evidence="6">
    <location>
        <begin position="55"/>
        <end position="76"/>
    </location>
</feature>
<dbReference type="PANTHER" id="PTHR23112">
    <property type="entry name" value="G PROTEIN-COUPLED RECEPTOR 157-RELATED"/>
    <property type="match status" value="1"/>
</dbReference>
<feature type="transmembrane region" description="Helical" evidence="6">
    <location>
        <begin position="128"/>
        <end position="147"/>
    </location>
</feature>
<dbReference type="AlphaFoldDB" id="A0A8H6XV99"/>
<keyword evidence="8" id="KW-1185">Reference proteome</keyword>
<reference evidence="7" key="1">
    <citation type="submission" date="2020-05" db="EMBL/GenBank/DDBJ databases">
        <title>Mycena genomes resolve the evolution of fungal bioluminescence.</title>
        <authorList>
            <person name="Tsai I.J."/>
        </authorList>
    </citation>
    <scope>NUCLEOTIDE SEQUENCE</scope>
    <source>
        <strain evidence="7">CCC161011</strain>
    </source>
</reference>
<keyword evidence="2 6" id="KW-0812">Transmembrane</keyword>
<evidence type="ECO:0000313" key="7">
    <source>
        <dbReference type="EMBL" id="KAF7346925.1"/>
    </source>
</evidence>